<sequence length="90" mass="9244">KGVDMARLIGTVRQVVGDVFAVAGNGTKRLVIEGDKVYAGEQLQTGPTGAVAIHLAKGGELTLGRDSSMPLTPEILANHATHVDTPDAAP</sequence>
<name>A0A699WY47_TANCI</name>
<dbReference type="InterPro" id="IPR047777">
    <property type="entry name" value="LapA-like_RM"/>
</dbReference>
<proteinExistence type="predicted"/>
<feature type="non-terminal residue" evidence="1">
    <location>
        <position position="90"/>
    </location>
</feature>
<reference evidence="1" key="1">
    <citation type="journal article" date="2019" name="Sci. Rep.">
        <title>Draft genome of Tanacetum cinerariifolium, the natural source of mosquito coil.</title>
        <authorList>
            <person name="Yamashiro T."/>
            <person name="Shiraishi A."/>
            <person name="Satake H."/>
            <person name="Nakayama K."/>
        </authorList>
    </citation>
    <scope>NUCLEOTIDE SEQUENCE</scope>
</reference>
<feature type="non-terminal residue" evidence="1">
    <location>
        <position position="1"/>
    </location>
</feature>
<accession>A0A699WY47</accession>
<evidence type="ECO:0000313" key="1">
    <source>
        <dbReference type="EMBL" id="GFD49781.1"/>
    </source>
</evidence>
<organism evidence="1">
    <name type="scientific">Tanacetum cinerariifolium</name>
    <name type="common">Dalmatian daisy</name>
    <name type="synonym">Chrysanthemum cinerariifolium</name>
    <dbReference type="NCBI Taxonomy" id="118510"/>
    <lineage>
        <taxon>Eukaryota</taxon>
        <taxon>Viridiplantae</taxon>
        <taxon>Streptophyta</taxon>
        <taxon>Embryophyta</taxon>
        <taxon>Tracheophyta</taxon>
        <taxon>Spermatophyta</taxon>
        <taxon>Magnoliopsida</taxon>
        <taxon>eudicotyledons</taxon>
        <taxon>Gunneridae</taxon>
        <taxon>Pentapetalae</taxon>
        <taxon>asterids</taxon>
        <taxon>campanulids</taxon>
        <taxon>Asterales</taxon>
        <taxon>Asteraceae</taxon>
        <taxon>Asteroideae</taxon>
        <taxon>Anthemideae</taxon>
        <taxon>Anthemidinae</taxon>
        <taxon>Tanacetum</taxon>
    </lineage>
</organism>
<dbReference type="AlphaFoldDB" id="A0A699WY47"/>
<comment type="caution">
    <text evidence="1">The sequence shown here is derived from an EMBL/GenBank/DDBJ whole genome shotgun (WGS) entry which is preliminary data.</text>
</comment>
<gene>
    <name evidence="1" type="ORF">Tci_921750</name>
</gene>
<protein>
    <submittedName>
        <fullName evidence="1">Uncharacterized protein</fullName>
    </submittedName>
</protein>
<dbReference type="EMBL" id="BKCJ011747379">
    <property type="protein sequence ID" value="GFD49781.1"/>
    <property type="molecule type" value="Genomic_DNA"/>
</dbReference>
<dbReference type="NCBIfam" id="NF033682">
    <property type="entry name" value="retention_LapA"/>
    <property type="match status" value="1"/>
</dbReference>